<dbReference type="EMBL" id="JAGGLD010000001">
    <property type="protein sequence ID" value="MBP1999884.1"/>
    <property type="molecule type" value="Genomic_DNA"/>
</dbReference>
<evidence type="ECO:0000259" key="1">
    <source>
        <dbReference type="Pfam" id="PF09347"/>
    </source>
</evidence>
<evidence type="ECO:0000313" key="2">
    <source>
        <dbReference type="EMBL" id="MBP1999884.1"/>
    </source>
</evidence>
<organism evidence="2 3">
    <name type="scientific">Paenibacillus shirakamiensis</name>
    <dbReference type="NCBI Taxonomy" id="1265935"/>
    <lineage>
        <taxon>Bacteria</taxon>
        <taxon>Bacillati</taxon>
        <taxon>Bacillota</taxon>
        <taxon>Bacilli</taxon>
        <taxon>Bacillales</taxon>
        <taxon>Paenibacillaceae</taxon>
        <taxon>Paenibacillus</taxon>
    </lineage>
</organism>
<proteinExistence type="predicted"/>
<reference evidence="2 3" key="1">
    <citation type="submission" date="2021-03" db="EMBL/GenBank/DDBJ databases">
        <title>Genomic Encyclopedia of Type Strains, Phase IV (KMG-IV): sequencing the most valuable type-strain genomes for metagenomic binning, comparative biology and taxonomic classification.</title>
        <authorList>
            <person name="Goeker M."/>
        </authorList>
    </citation>
    <scope>NUCLEOTIDE SEQUENCE [LARGE SCALE GENOMIC DNA]</scope>
    <source>
        <strain evidence="2 3">DSM 26806</strain>
    </source>
</reference>
<keyword evidence="3" id="KW-1185">Reference proteome</keyword>
<accession>A0ABS4JDT2</accession>
<dbReference type="Pfam" id="PF09347">
    <property type="entry name" value="DUF1989"/>
    <property type="match status" value="1"/>
</dbReference>
<dbReference type="PANTHER" id="PTHR31527:SF0">
    <property type="entry name" value="RE64534P"/>
    <property type="match status" value="1"/>
</dbReference>
<sequence>MTTNQWLIPAMQGLGFTLAKGQIVRVTDVEGEQVVDFVAYRSEDTNERLDPTITMDALRKMNVQPGDIIYSSKYTPMLTVVTDQVGKHDFINSACRPEMYQFLYDKKDHASCYNNLNLAIGGFGIPAPEQHYPFNLFMNTVIHPDGQITVERPLSRAGDYIELRAEDDLIIGVSACPTSESVCNGFHCTPILIEIR</sequence>
<dbReference type="InterPro" id="IPR018959">
    <property type="entry name" value="DUF1989"/>
</dbReference>
<protein>
    <submittedName>
        <fullName evidence="2">Uncharacterized protein YcgI (DUF1989 family)</fullName>
    </submittedName>
</protein>
<comment type="caution">
    <text evidence="2">The sequence shown here is derived from an EMBL/GenBank/DDBJ whole genome shotgun (WGS) entry which is preliminary data.</text>
</comment>
<evidence type="ECO:0000313" key="3">
    <source>
        <dbReference type="Proteomes" id="UP001519288"/>
    </source>
</evidence>
<name>A0ABS4JDT2_9BACL</name>
<dbReference type="RefSeq" id="WP_209859511.1">
    <property type="nucleotide sequence ID" value="NZ_JAGGLD010000001.1"/>
</dbReference>
<dbReference type="Proteomes" id="UP001519288">
    <property type="component" value="Unassembled WGS sequence"/>
</dbReference>
<gene>
    <name evidence="2" type="ORF">J2Z69_000903</name>
</gene>
<dbReference type="PANTHER" id="PTHR31527">
    <property type="entry name" value="RE64534P"/>
    <property type="match status" value="1"/>
</dbReference>
<feature type="domain" description="DUF1989" evidence="1">
    <location>
        <begin position="8"/>
        <end position="170"/>
    </location>
</feature>